<protein>
    <submittedName>
        <fullName evidence="1">Uncharacterized protein</fullName>
    </submittedName>
</protein>
<dbReference type="RefSeq" id="WP_117531682.1">
    <property type="nucleotide sequence ID" value="NZ_QVLU01000041.1"/>
</dbReference>
<gene>
    <name evidence="1" type="ORF">DWY69_27620</name>
</gene>
<dbReference type="EMBL" id="QVLU01000041">
    <property type="protein sequence ID" value="RGE63867.1"/>
    <property type="molecule type" value="Genomic_DNA"/>
</dbReference>
<comment type="caution">
    <text evidence="1">The sequence shown here is derived from an EMBL/GenBank/DDBJ whole genome shotgun (WGS) entry which is preliminary data.</text>
</comment>
<evidence type="ECO:0000313" key="1">
    <source>
        <dbReference type="EMBL" id="RGE63867.1"/>
    </source>
</evidence>
<organism evidence="1 2">
    <name type="scientific">Eisenbergiella massiliensis</name>
    <dbReference type="NCBI Taxonomy" id="1720294"/>
    <lineage>
        <taxon>Bacteria</taxon>
        <taxon>Bacillati</taxon>
        <taxon>Bacillota</taxon>
        <taxon>Clostridia</taxon>
        <taxon>Lachnospirales</taxon>
        <taxon>Lachnospiraceae</taxon>
        <taxon>Eisenbergiella</taxon>
    </lineage>
</organism>
<name>A0A3E3IA09_9FIRM</name>
<dbReference type="OrthoDB" id="2030167at2"/>
<accession>A0A3E3IA09</accession>
<reference evidence="1 2" key="1">
    <citation type="submission" date="2018-08" db="EMBL/GenBank/DDBJ databases">
        <title>A genome reference for cultivated species of the human gut microbiota.</title>
        <authorList>
            <person name="Zou Y."/>
            <person name="Xue W."/>
            <person name="Luo G."/>
        </authorList>
    </citation>
    <scope>NUCLEOTIDE SEQUENCE [LARGE SCALE GENOMIC DNA]</scope>
    <source>
        <strain evidence="1 2">AF26-4BH</strain>
    </source>
</reference>
<evidence type="ECO:0000313" key="2">
    <source>
        <dbReference type="Proteomes" id="UP000261166"/>
    </source>
</evidence>
<sequence length="123" mass="14274">MQACLNIIWQCRIHTKLAFWALENPVGFMRQFMGRPHYTFEHWQFGDMQIKPTDIWGYFKEPAATVKVKPQGLTKRYANGRTNCKHWCNANCPEEYKGMGLTRAAIRAITPPGFANAFYKANK</sequence>
<proteinExistence type="predicted"/>
<dbReference type="AlphaFoldDB" id="A0A3E3IA09"/>
<dbReference type="Proteomes" id="UP000261166">
    <property type="component" value="Unassembled WGS sequence"/>
</dbReference>